<dbReference type="GO" id="GO:0003700">
    <property type="term" value="F:DNA-binding transcription factor activity"/>
    <property type="evidence" value="ECO:0007669"/>
    <property type="project" value="InterPro"/>
</dbReference>
<keyword evidence="3" id="KW-1185">Reference proteome</keyword>
<dbReference type="InterPro" id="IPR039422">
    <property type="entry name" value="MarR/SlyA-like"/>
</dbReference>
<name>A0A7G7MNN7_9PSEU</name>
<evidence type="ECO:0000313" key="2">
    <source>
        <dbReference type="EMBL" id="QNG54398.1"/>
    </source>
</evidence>
<dbReference type="SUPFAM" id="SSF46785">
    <property type="entry name" value="Winged helix' DNA-binding domain"/>
    <property type="match status" value="1"/>
</dbReference>
<dbReference type="InterPro" id="IPR036390">
    <property type="entry name" value="WH_DNA-bd_sf"/>
</dbReference>
<proteinExistence type="predicted"/>
<feature type="domain" description="HTH marR-type" evidence="1">
    <location>
        <begin position="23"/>
        <end position="159"/>
    </location>
</feature>
<dbReference type="AlphaFoldDB" id="A0A7G7MNN7"/>
<sequence>MKVQLSSVRLCGVTDDRWLTDDQLDAWLTFQAASTLLDAALDRQLQRDAGLPHAYYLILAMLSDVPGRTLRMSDLAVMTQSSQSRLSHAVSRLEGNGWVRRVPCPDDRRSTLARLTDAGFDVLAAAAPGHVATVRAHVFDRLTAEQVEQLRAIGRTILDGLDAPTVCPGQVPRLAE</sequence>
<dbReference type="KEGG" id="ppel:H6H00_11200"/>
<dbReference type="SMART" id="SM00347">
    <property type="entry name" value="HTH_MARR"/>
    <property type="match status" value="1"/>
</dbReference>
<dbReference type="InterPro" id="IPR000835">
    <property type="entry name" value="HTH_MarR-typ"/>
</dbReference>
<evidence type="ECO:0000259" key="1">
    <source>
        <dbReference type="PROSITE" id="PS50995"/>
    </source>
</evidence>
<dbReference type="Pfam" id="PF12802">
    <property type="entry name" value="MarR_2"/>
    <property type="match status" value="1"/>
</dbReference>
<gene>
    <name evidence="2" type="ORF">H6H00_11200</name>
</gene>
<dbReference type="InterPro" id="IPR036388">
    <property type="entry name" value="WH-like_DNA-bd_sf"/>
</dbReference>
<dbReference type="PANTHER" id="PTHR33164:SF99">
    <property type="entry name" value="MARR FAMILY REGULATORY PROTEIN"/>
    <property type="match status" value="1"/>
</dbReference>
<dbReference type="GO" id="GO:0006950">
    <property type="term" value="P:response to stress"/>
    <property type="evidence" value="ECO:0007669"/>
    <property type="project" value="TreeGrafter"/>
</dbReference>
<dbReference type="PANTHER" id="PTHR33164">
    <property type="entry name" value="TRANSCRIPTIONAL REGULATOR, MARR FAMILY"/>
    <property type="match status" value="1"/>
</dbReference>
<dbReference type="Gene3D" id="1.10.10.10">
    <property type="entry name" value="Winged helix-like DNA-binding domain superfamily/Winged helix DNA-binding domain"/>
    <property type="match status" value="1"/>
</dbReference>
<dbReference type="EMBL" id="CP060131">
    <property type="protein sequence ID" value="QNG54398.1"/>
    <property type="molecule type" value="Genomic_DNA"/>
</dbReference>
<protein>
    <submittedName>
        <fullName evidence="2">MarR family transcriptional regulator</fullName>
    </submittedName>
</protein>
<evidence type="ECO:0000313" key="3">
    <source>
        <dbReference type="Proteomes" id="UP000515728"/>
    </source>
</evidence>
<dbReference type="PROSITE" id="PS50995">
    <property type="entry name" value="HTH_MARR_2"/>
    <property type="match status" value="1"/>
</dbReference>
<dbReference type="Proteomes" id="UP000515728">
    <property type="component" value="Chromosome"/>
</dbReference>
<accession>A0A7G7MNN7</accession>
<organism evidence="2 3">
    <name type="scientific">Pseudonocardia petroleophila</name>
    <dbReference type="NCBI Taxonomy" id="37331"/>
    <lineage>
        <taxon>Bacteria</taxon>
        <taxon>Bacillati</taxon>
        <taxon>Actinomycetota</taxon>
        <taxon>Actinomycetes</taxon>
        <taxon>Pseudonocardiales</taxon>
        <taxon>Pseudonocardiaceae</taxon>
        <taxon>Pseudonocardia</taxon>
    </lineage>
</organism>
<reference evidence="2 3" key="1">
    <citation type="submission" date="2020-08" db="EMBL/GenBank/DDBJ databases">
        <authorList>
            <person name="Mo P."/>
        </authorList>
    </citation>
    <scope>NUCLEOTIDE SEQUENCE [LARGE SCALE GENOMIC DNA]</scope>
    <source>
        <strain evidence="2 3">CGMCC 4.1532</strain>
    </source>
</reference>
<dbReference type="PRINTS" id="PR00598">
    <property type="entry name" value="HTHMARR"/>
</dbReference>